<comment type="similarity">
    <text evidence="1">Belongs to the UDPGP type 1 family.</text>
</comment>
<accession>A0A8B8SZ00</accession>
<sequence>MASERDIRARLQRAGQEHLLRFCAELAPGPRAALLAQLEPLEPEALGEHCRRAAAARAHPSGPPPELAARLRPLPPERMGTASGGDPQSRRLWEEEGFHQIALNKVAVLLLAGGQGTRLGVTYPKGMYQVGLPSQKTLYQLQAERIRRVEQLAGERCGTRCTVPWYIMTSEFTLGPTAEFFKEHDFFHLDPNNVVMFEQRMLPAVTFDGRAILERKDKVAMAPDGNGGLYCALADHQILEDMERRGVEFVHVYCVDNILVRLADPVFIGFCVLRGADCGAKVVEKAYPEEPVGVVCQVDGVPQVVEYSEISPETARLRAPGGGLLYNAGNICNHFFTRDFLQRVTREFEPLLKPHVAVKKVPYVDEEGNPVKPLKPNGIKMEKFVFDVLPFARNFVAFQVLREEEFSPLKNADSADRDNPSTARRALLAQHYRWALQAGARFLGPHGAQLPEQPSLPSSGEPAAVCEISPLVSYSGEVRATRPVWVFWGGACVIRGGPGRGGCRGEDIALRWLTGGVSSPSACGGLSRMWGVVRCPEAWEGWENKQAGLRLGRPAGLPWEPHWAGSAASSLLW</sequence>
<protein>
    <submittedName>
        <fullName evidence="6">UDP-N-acetylhexosamine pyrophosphorylase-like protein 1 isoform X1</fullName>
    </submittedName>
</protein>
<dbReference type="FunFam" id="3.90.550.10:FF:000043">
    <property type="entry name" value="UDP-N-acetylhexosamine pyrophosphorylase isoform X2"/>
    <property type="match status" value="1"/>
</dbReference>
<dbReference type="SUPFAM" id="SSF53448">
    <property type="entry name" value="Nucleotide-diphospho-sugar transferases"/>
    <property type="match status" value="1"/>
</dbReference>
<evidence type="ECO:0000313" key="6">
    <source>
        <dbReference type="RefSeq" id="XP_032334867.1"/>
    </source>
</evidence>
<keyword evidence="3" id="KW-0548">Nucleotidyltransferase</keyword>
<dbReference type="Pfam" id="PF01704">
    <property type="entry name" value="UDPGP"/>
    <property type="match status" value="1"/>
</dbReference>
<evidence type="ECO:0000256" key="1">
    <source>
        <dbReference type="ARBA" id="ARBA00010401"/>
    </source>
</evidence>
<feature type="region of interest" description="Disordered" evidence="4">
    <location>
        <begin position="52"/>
        <end position="89"/>
    </location>
</feature>
<dbReference type="GeneID" id="102521245"/>
<reference evidence="6" key="1">
    <citation type="submission" date="2025-08" db="UniProtKB">
        <authorList>
            <consortium name="RefSeq"/>
        </authorList>
    </citation>
    <scope>IDENTIFICATION</scope>
    <source>
        <tissue evidence="6">Ear skin</tissue>
    </source>
</reference>
<organism evidence="5 6">
    <name type="scientific">Camelus ferus</name>
    <name type="common">Wild bactrian camel</name>
    <name type="synonym">Camelus bactrianus ferus</name>
    <dbReference type="NCBI Taxonomy" id="419612"/>
    <lineage>
        <taxon>Eukaryota</taxon>
        <taxon>Metazoa</taxon>
        <taxon>Chordata</taxon>
        <taxon>Craniata</taxon>
        <taxon>Vertebrata</taxon>
        <taxon>Euteleostomi</taxon>
        <taxon>Mammalia</taxon>
        <taxon>Eutheria</taxon>
        <taxon>Laurasiatheria</taxon>
        <taxon>Artiodactyla</taxon>
        <taxon>Tylopoda</taxon>
        <taxon>Camelidae</taxon>
        <taxon>Camelus</taxon>
    </lineage>
</organism>
<dbReference type="CTD" id="91373"/>
<dbReference type="KEGG" id="cfr:102521245"/>
<evidence type="ECO:0000256" key="3">
    <source>
        <dbReference type="ARBA" id="ARBA00022695"/>
    </source>
</evidence>
<dbReference type="Gene3D" id="3.90.550.10">
    <property type="entry name" value="Spore Coat Polysaccharide Biosynthesis Protein SpsA, Chain A"/>
    <property type="match status" value="1"/>
</dbReference>
<keyword evidence="5" id="KW-1185">Reference proteome</keyword>
<dbReference type="GO" id="GO:0006048">
    <property type="term" value="P:UDP-N-acetylglucosamine biosynthetic process"/>
    <property type="evidence" value="ECO:0007669"/>
    <property type="project" value="TreeGrafter"/>
</dbReference>
<evidence type="ECO:0000256" key="4">
    <source>
        <dbReference type="SAM" id="MobiDB-lite"/>
    </source>
</evidence>
<dbReference type="InterPro" id="IPR002618">
    <property type="entry name" value="UDPGP_fam"/>
</dbReference>
<dbReference type="GO" id="GO:0003977">
    <property type="term" value="F:UDP-N-acetylglucosamine diphosphorylase activity"/>
    <property type="evidence" value="ECO:0007669"/>
    <property type="project" value="TreeGrafter"/>
</dbReference>
<proteinExistence type="inferred from homology"/>
<dbReference type="InterPro" id="IPR039741">
    <property type="entry name" value="UDP-sugar_pyrophosphorylase"/>
</dbReference>
<dbReference type="PANTHER" id="PTHR11952">
    <property type="entry name" value="UDP- GLUCOSE PYROPHOSPHORYLASE"/>
    <property type="match status" value="1"/>
</dbReference>
<dbReference type="CDD" id="cd04193">
    <property type="entry name" value="UDPGlcNAc_PPase"/>
    <property type="match status" value="1"/>
</dbReference>
<keyword evidence="2" id="KW-0808">Transferase</keyword>
<dbReference type="Proteomes" id="UP000694856">
    <property type="component" value="Chromosome 4"/>
</dbReference>
<dbReference type="AlphaFoldDB" id="A0A8B8SZ00"/>
<name>A0A8B8SZ00_CAMFR</name>
<dbReference type="InterPro" id="IPR029044">
    <property type="entry name" value="Nucleotide-diphossugar_trans"/>
</dbReference>
<dbReference type="RefSeq" id="XP_032334867.1">
    <property type="nucleotide sequence ID" value="XM_032478976.1"/>
</dbReference>
<dbReference type="PANTHER" id="PTHR11952:SF6">
    <property type="entry name" value="UDP-N-ACETYLHEXOSAMINE PYROPHOSPHORYLASE-LIKE PROTEIN 1"/>
    <property type="match status" value="1"/>
</dbReference>
<gene>
    <name evidence="6" type="primary">UAP1L1</name>
</gene>
<evidence type="ECO:0000256" key="2">
    <source>
        <dbReference type="ARBA" id="ARBA00022679"/>
    </source>
</evidence>
<evidence type="ECO:0000313" key="5">
    <source>
        <dbReference type="Proteomes" id="UP000694856"/>
    </source>
</evidence>